<reference evidence="2 3" key="1">
    <citation type="submission" date="2019-03" db="EMBL/GenBank/DDBJ databases">
        <title>Genome sequence of Lentibacillus salicampi ATCC BAA-719.</title>
        <authorList>
            <person name="Maclea K.S."/>
            <person name="Simoes Junior M."/>
        </authorList>
    </citation>
    <scope>NUCLEOTIDE SEQUENCE [LARGE SCALE GENOMIC DNA]</scope>
    <source>
        <strain evidence="2 3">ATCC BAA-719</strain>
    </source>
</reference>
<proteinExistence type="predicted"/>
<dbReference type="OrthoDB" id="9811208at2"/>
<dbReference type="RefSeq" id="WP_135109823.1">
    <property type="nucleotide sequence ID" value="NZ_SRHY01000010.1"/>
</dbReference>
<protein>
    <submittedName>
        <fullName evidence="2">XRE family transcriptional regulator</fullName>
    </submittedName>
</protein>
<feature type="domain" description="HTH cro/C1-type" evidence="1">
    <location>
        <begin position="22"/>
        <end position="62"/>
    </location>
</feature>
<keyword evidence="3" id="KW-1185">Reference proteome</keyword>
<dbReference type="GO" id="GO:0003677">
    <property type="term" value="F:DNA binding"/>
    <property type="evidence" value="ECO:0007669"/>
    <property type="project" value="InterPro"/>
</dbReference>
<comment type="caution">
    <text evidence="2">The sequence shown here is derived from an EMBL/GenBank/DDBJ whole genome shotgun (WGS) entry which is preliminary data.</text>
</comment>
<dbReference type="Gene3D" id="1.10.260.40">
    <property type="entry name" value="lambda repressor-like DNA-binding domains"/>
    <property type="match status" value="1"/>
</dbReference>
<dbReference type="PROSITE" id="PS50943">
    <property type="entry name" value="HTH_CROC1"/>
    <property type="match status" value="1"/>
</dbReference>
<evidence type="ECO:0000259" key="1">
    <source>
        <dbReference type="PROSITE" id="PS50943"/>
    </source>
</evidence>
<dbReference type="EMBL" id="SRHY01000010">
    <property type="protein sequence ID" value="TFJ93152.1"/>
    <property type="molecule type" value="Genomic_DNA"/>
</dbReference>
<dbReference type="SMART" id="SM00530">
    <property type="entry name" value="HTH_XRE"/>
    <property type="match status" value="1"/>
</dbReference>
<evidence type="ECO:0000313" key="3">
    <source>
        <dbReference type="Proteomes" id="UP000298484"/>
    </source>
</evidence>
<evidence type="ECO:0000313" key="2">
    <source>
        <dbReference type="EMBL" id="TFJ93152.1"/>
    </source>
</evidence>
<gene>
    <name evidence="2" type="ORF">E4U82_08780</name>
</gene>
<sequence>MDKSLIAYRLKQLRGDMDRDFVAKSLGVSVSALQMYETEQRIPRDDIKVQIAEFYNVSVQDIFFNIIEHNKCPGTSEEVIS</sequence>
<dbReference type="InterPro" id="IPR001387">
    <property type="entry name" value="Cro/C1-type_HTH"/>
</dbReference>
<dbReference type="SUPFAM" id="SSF47413">
    <property type="entry name" value="lambda repressor-like DNA-binding domains"/>
    <property type="match status" value="1"/>
</dbReference>
<dbReference type="Proteomes" id="UP000298484">
    <property type="component" value="Unassembled WGS sequence"/>
</dbReference>
<organism evidence="2 3">
    <name type="scientific">Lentibacillus salicampi</name>
    <dbReference type="NCBI Taxonomy" id="175306"/>
    <lineage>
        <taxon>Bacteria</taxon>
        <taxon>Bacillati</taxon>
        <taxon>Bacillota</taxon>
        <taxon>Bacilli</taxon>
        <taxon>Bacillales</taxon>
        <taxon>Bacillaceae</taxon>
        <taxon>Lentibacillus</taxon>
    </lineage>
</organism>
<dbReference type="CDD" id="cd00093">
    <property type="entry name" value="HTH_XRE"/>
    <property type="match status" value="1"/>
</dbReference>
<dbReference type="AlphaFoldDB" id="A0A4Y9ACW1"/>
<accession>A0A4Y9ACW1</accession>
<dbReference type="Pfam" id="PF01381">
    <property type="entry name" value="HTH_3"/>
    <property type="match status" value="1"/>
</dbReference>
<dbReference type="InterPro" id="IPR010982">
    <property type="entry name" value="Lambda_DNA-bd_dom_sf"/>
</dbReference>
<name>A0A4Y9ACW1_9BACI</name>